<proteinExistence type="inferred from homology"/>
<feature type="domain" description="UspA" evidence="2">
    <location>
        <begin position="1"/>
        <end position="145"/>
    </location>
</feature>
<organism evidence="3 4">
    <name type="scientific">Candidatus Nephthysia bennettiae</name>
    <dbReference type="NCBI Taxonomy" id="3127016"/>
    <lineage>
        <taxon>Bacteria</taxon>
        <taxon>Bacillati</taxon>
        <taxon>Candidatus Dormiibacterota</taxon>
        <taxon>Candidatus Dormibacteria</taxon>
        <taxon>Candidatus Dormibacterales</taxon>
        <taxon>Candidatus Dormibacteraceae</taxon>
        <taxon>Candidatus Nephthysia</taxon>
    </lineage>
</organism>
<protein>
    <submittedName>
        <fullName evidence="3">Universal stress protein</fullName>
    </submittedName>
</protein>
<evidence type="ECO:0000256" key="1">
    <source>
        <dbReference type="ARBA" id="ARBA00008791"/>
    </source>
</evidence>
<keyword evidence="4" id="KW-1185">Reference proteome</keyword>
<dbReference type="InterPro" id="IPR006015">
    <property type="entry name" value="Universal_stress_UspA"/>
</dbReference>
<comment type="similarity">
    <text evidence="1">Belongs to the universal stress protein A family.</text>
</comment>
<dbReference type="Pfam" id="PF00582">
    <property type="entry name" value="Usp"/>
    <property type="match status" value="1"/>
</dbReference>
<reference evidence="3" key="1">
    <citation type="submission" date="2020-10" db="EMBL/GenBank/DDBJ databases">
        <title>Ca. Dormibacterota MAGs.</title>
        <authorList>
            <person name="Montgomery K."/>
        </authorList>
    </citation>
    <scope>NUCLEOTIDE SEQUENCE [LARGE SCALE GENOMIC DNA]</scope>
    <source>
        <strain evidence="3">SC8812_S17_10</strain>
    </source>
</reference>
<comment type="caution">
    <text evidence="3">The sequence shown here is derived from an EMBL/GenBank/DDBJ whole genome shotgun (WGS) entry which is preliminary data.</text>
</comment>
<dbReference type="CDD" id="cd00293">
    <property type="entry name" value="USP-like"/>
    <property type="match status" value="1"/>
</dbReference>
<dbReference type="Gene3D" id="3.40.50.620">
    <property type="entry name" value="HUPs"/>
    <property type="match status" value="1"/>
</dbReference>
<dbReference type="AlphaFoldDB" id="A0A934K527"/>
<accession>A0A934K527</accession>
<gene>
    <name evidence="3" type="ORF">JF922_21325</name>
</gene>
<name>A0A934K527_9BACT</name>
<dbReference type="RefSeq" id="WP_338204495.1">
    <property type="nucleotide sequence ID" value="NZ_JAEKNR010000213.1"/>
</dbReference>
<dbReference type="SUPFAM" id="SSF52402">
    <property type="entry name" value="Adenine nucleotide alpha hydrolases-like"/>
    <property type="match status" value="1"/>
</dbReference>
<evidence type="ECO:0000313" key="4">
    <source>
        <dbReference type="Proteomes" id="UP000612893"/>
    </source>
</evidence>
<sequence length="145" mass="15694">MFKRIVLAVDGSVDAGRALRATGELARLHGSEVLVVHGRELGLLMPLVPGAPAPTRQLTVDTEDEARRLLSSAVSELRDWQPRVRGQLLPRQGQVAQQIVEAARTAQADLIVLGARGMSQMWELVAGGPAQKVVRLADRPVLLVR</sequence>
<dbReference type="Proteomes" id="UP000612893">
    <property type="component" value="Unassembled WGS sequence"/>
</dbReference>
<evidence type="ECO:0000259" key="2">
    <source>
        <dbReference type="Pfam" id="PF00582"/>
    </source>
</evidence>
<evidence type="ECO:0000313" key="3">
    <source>
        <dbReference type="EMBL" id="MBJ7600597.1"/>
    </source>
</evidence>
<dbReference type="InterPro" id="IPR006016">
    <property type="entry name" value="UspA"/>
</dbReference>
<dbReference type="PANTHER" id="PTHR46268:SF6">
    <property type="entry name" value="UNIVERSAL STRESS PROTEIN UP12"/>
    <property type="match status" value="1"/>
</dbReference>
<dbReference type="PRINTS" id="PR01438">
    <property type="entry name" value="UNVRSLSTRESS"/>
</dbReference>
<dbReference type="InterPro" id="IPR014729">
    <property type="entry name" value="Rossmann-like_a/b/a_fold"/>
</dbReference>
<dbReference type="PANTHER" id="PTHR46268">
    <property type="entry name" value="STRESS RESPONSE PROTEIN NHAX"/>
    <property type="match status" value="1"/>
</dbReference>
<dbReference type="EMBL" id="JAEKNR010000213">
    <property type="protein sequence ID" value="MBJ7600597.1"/>
    <property type="molecule type" value="Genomic_DNA"/>
</dbReference>